<keyword evidence="5" id="KW-0804">Transcription</keyword>
<organism evidence="10 11">
    <name type="scientific">Spirosoma terrae</name>
    <dbReference type="NCBI Taxonomy" id="1968276"/>
    <lineage>
        <taxon>Bacteria</taxon>
        <taxon>Pseudomonadati</taxon>
        <taxon>Bacteroidota</taxon>
        <taxon>Cytophagia</taxon>
        <taxon>Cytophagales</taxon>
        <taxon>Cytophagaceae</taxon>
        <taxon>Spirosoma</taxon>
    </lineage>
</organism>
<dbReference type="RefSeq" id="WP_163946665.1">
    <property type="nucleotide sequence ID" value="NZ_JAAFZH010000003.1"/>
</dbReference>
<evidence type="ECO:0000313" key="10">
    <source>
        <dbReference type="EMBL" id="NDU95190.1"/>
    </source>
</evidence>
<evidence type="ECO:0000256" key="5">
    <source>
        <dbReference type="ARBA" id="ARBA00023163"/>
    </source>
</evidence>
<dbReference type="InterPro" id="IPR039420">
    <property type="entry name" value="WalR-like"/>
</dbReference>
<dbReference type="Gene3D" id="6.10.250.690">
    <property type="match status" value="1"/>
</dbReference>
<feature type="DNA-binding region" description="OmpR/PhoB-type" evidence="7">
    <location>
        <begin position="132"/>
        <end position="230"/>
    </location>
</feature>
<dbReference type="FunFam" id="1.10.10.10:FF:000005">
    <property type="entry name" value="Two-component system response regulator"/>
    <property type="match status" value="1"/>
</dbReference>
<comment type="caution">
    <text evidence="10">The sequence shown here is derived from an EMBL/GenBank/DDBJ whole genome shotgun (WGS) entry which is preliminary data.</text>
</comment>
<dbReference type="GO" id="GO:0005829">
    <property type="term" value="C:cytosol"/>
    <property type="evidence" value="ECO:0007669"/>
    <property type="project" value="TreeGrafter"/>
</dbReference>
<proteinExistence type="predicted"/>
<protein>
    <submittedName>
        <fullName evidence="10">Response regulator transcription factor</fullName>
    </submittedName>
</protein>
<dbReference type="InterPro" id="IPR001867">
    <property type="entry name" value="OmpR/PhoB-type_DNA-bd"/>
</dbReference>
<keyword evidence="2" id="KW-0902">Two-component regulatory system</keyword>
<evidence type="ECO:0000313" key="11">
    <source>
        <dbReference type="Proteomes" id="UP000474175"/>
    </source>
</evidence>
<keyword evidence="3" id="KW-0805">Transcription regulation</keyword>
<feature type="modified residue" description="4-aspartylphosphate" evidence="6">
    <location>
        <position position="54"/>
    </location>
</feature>
<evidence type="ECO:0000259" key="8">
    <source>
        <dbReference type="PROSITE" id="PS50110"/>
    </source>
</evidence>
<dbReference type="PROSITE" id="PS51755">
    <property type="entry name" value="OMPR_PHOB"/>
    <property type="match status" value="1"/>
</dbReference>
<evidence type="ECO:0000256" key="6">
    <source>
        <dbReference type="PROSITE-ProRule" id="PRU00169"/>
    </source>
</evidence>
<evidence type="ECO:0000256" key="7">
    <source>
        <dbReference type="PROSITE-ProRule" id="PRU01091"/>
    </source>
</evidence>
<dbReference type="PANTHER" id="PTHR48111:SF22">
    <property type="entry name" value="REGULATOR OF RPOS"/>
    <property type="match status" value="1"/>
</dbReference>
<gene>
    <name evidence="10" type="ORF">GK108_09925</name>
</gene>
<dbReference type="PANTHER" id="PTHR48111">
    <property type="entry name" value="REGULATOR OF RPOS"/>
    <property type="match status" value="1"/>
</dbReference>
<evidence type="ECO:0000256" key="3">
    <source>
        <dbReference type="ARBA" id="ARBA00023015"/>
    </source>
</evidence>
<dbReference type="GO" id="GO:0006355">
    <property type="term" value="P:regulation of DNA-templated transcription"/>
    <property type="evidence" value="ECO:0007669"/>
    <property type="project" value="InterPro"/>
</dbReference>
<dbReference type="SUPFAM" id="SSF52172">
    <property type="entry name" value="CheY-like"/>
    <property type="match status" value="1"/>
</dbReference>
<dbReference type="InterPro" id="IPR036388">
    <property type="entry name" value="WH-like_DNA-bd_sf"/>
</dbReference>
<evidence type="ECO:0000256" key="4">
    <source>
        <dbReference type="ARBA" id="ARBA00023125"/>
    </source>
</evidence>
<dbReference type="Proteomes" id="UP000474175">
    <property type="component" value="Unassembled WGS sequence"/>
</dbReference>
<dbReference type="Gene3D" id="1.10.10.10">
    <property type="entry name" value="Winged helix-like DNA-binding domain superfamily/Winged helix DNA-binding domain"/>
    <property type="match status" value="1"/>
</dbReference>
<feature type="domain" description="OmpR/PhoB-type" evidence="9">
    <location>
        <begin position="132"/>
        <end position="230"/>
    </location>
</feature>
<dbReference type="EMBL" id="JAAFZH010000003">
    <property type="protein sequence ID" value="NDU95190.1"/>
    <property type="molecule type" value="Genomic_DNA"/>
</dbReference>
<reference evidence="10 11" key="1">
    <citation type="submission" date="2020-02" db="EMBL/GenBank/DDBJ databases">
        <title>Draft genome sequence of two Spirosoma agri KCTC 52727 and Spirosoma terrae KCTC 52035.</title>
        <authorList>
            <person name="Rojas J."/>
            <person name="Ambika Manirajan B."/>
            <person name="Suarez C."/>
            <person name="Ratering S."/>
            <person name="Schnell S."/>
        </authorList>
    </citation>
    <scope>NUCLEOTIDE SEQUENCE [LARGE SCALE GENOMIC DNA]</scope>
    <source>
        <strain evidence="10 11">KCTC 52035</strain>
    </source>
</reference>
<dbReference type="Gene3D" id="3.40.50.2300">
    <property type="match status" value="1"/>
</dbReference>
<name>A0A6L9L418_9BACT</name>
<sequence length="233" mass="26401">MAKKKILIVEDDRRIAQNISRGLLDEGYLTEVVYEGLNGRQAALNSAIDLLILDLNLPGLSGFEVCRSVRMERPHLPIIILSALGEIEDKVEGLALGADDYLVKPFDFRELIARVATCFRRSALTSNTVEAEEIWQVANLTVNATTKEVRRGDTLIDLTAREFALLEFMIRNKGRVLPKADIAETVWSLNFDPGTNVVEVYINYLRRKIDRDFDPKLIHTRPGMGYVLKEERD</sequence>
<dbReference type="GO" id="GO:0000156">
    <property type="term" value="F:phosphorelay response regulator activity"/>
    <property type="evidence" value="ECO:0007669"/>
    <property type="project" value="TreeGrafter"/>
</dbReference>
<dbReference type="InterPro" id="IPR011006">
    <property type="entry name" value="CheY-like_superfamily"/>
</dbReference>
<keyword evidence="4 7" id="KW-0238">DNA-binding</keyword>
<dbReference type="SMART" id="SM00862">
    <property type="entry name" value="Trans_reg_C"/>
    <property type="match status" value="1"/>
</dbReference>
<dbReference type="AlphaFoldDB" id="A0A6L9L418"/>
<dbReference type="CDD" id="cd00383">
    <property type="entry name" value="trans_reg_C"/>
    <property type="match status" value="1"/>
</dbReference>
<evidence type="ECO:0000256" key="1">
    <source>
        <dbReference type="ARBA" id="ARBA00022553"/>
    </source>
</evidence>
<dbReference type="PROSITE" id="PS50110">
    <property type="entry name" value="RESPONSE_REGULATORY"/>
    <property type="match status" value="1"/>
</dbReference>
<accession>A0A6L9L418</accession>
<feature type="domain" description="Response regulatory" evidence="8">
    <location>
        <begin position="5"/>
        <end position="119"/>
    </location>
</feature>
<dbReference type="InterPro" id="IPR001789">
    <property type="entry name" value="Sig_transdc_resp-reg_receiver"/>
</dbReference>
<dbReference type="GO" id="GO:0000976">
    <property type="term" value="F:transcription cis-regulatory region binding"/>
    <property type="evidence" value="ECO:0007669"/>
    <property type="project" value="TreeGrafter"/>
</dbReference>
<dbReference type="Pfam" id="PF00072">
    <property type="entry name" value="Response_reg"/>
    <property type="match status" value="1"/>
</dbReference>
<keyword evidence="11" id="KW-1185">Reference proteome</keyword>
<evidence type="ECO:0000256" key="2">
    <source>
        <dbReference type="ARBA" id="ARBA00023012"/>
    </source>
</evidence>
<dbReference type="GO" id="GO:0032993">
    <property type="term" value="C:protein-DNA complex"/>
    <property type="evidence" value="ECO:0007669"/>
    <property type="project" value="TreeGrafter"/>
</dbReference>
<dbReference type="Pfam" id="PF00486">
    <property type="entry name" value="Trans_reg_C"/>
    <property type="match status" value="1"/>
</dbReference>
<dbReference type="SMART" id="SM00448">
    <property type="entry name" value="REC"/>
    <property type="match status" value="1"/>
</dbReference>
<keyword evidence="1 6" id="KW-0597">Phosphoprotein</keyword>
<evidence type="ECO:0000259" key="9">
    <source>
        <dbReference type="PROSITE" id="PS51755"/>
    </source>
</evidence>